<keyword evidence="3 8" id="KW-0812">Transmembrane</keyword>
<dbReference type="GO" id="GO:0016887">
    <property type="term" value="F:ATP hydrolysis activity"/>
    <property type="evidence" value="ECO:0007669"/>
    <property type="project" value="InterPro"/>
</dbReference>
<keyword evidence="5 11" id="KW-0067">ATP-binding</keyword>
<feature type="transmembrane region" description="Helical" evidence="8">
    <location>
        <begin position="161"/>
        <end position="180"/>
    </location>
</feature>
<evidence type="ECO:0000313" key="11">
    <source>
        <dbReference type="EMBL" id="SDX49762.1"/>
    </source>
</evidence>
<proteinExistence type="predicted"/>
<dbReference type="SUPFAM" id="SSF52540">
    <property type="entry name" value="P-loop containing nucleoside triphosphate hydrolases"/>
    <property type="match status" value="1"/>
</dbReference>
<evidence type="ECO:0000256" key="6">
    <source>
        <dbReference type="ARBA" id="ARBA00022989"/>
    </source>
</evidence>
<dbReference type="OrthoDB" id="9770415at2"/>
<dbReference type="Proteomes" id="UP000198534">
    <property type="component" value="Unassembled WGS sequence"/>
</dbReference>
<evidence type="ECO:0000259" key="9">
    <source>
        <dbReference type="PROSITE" id="PS50893"/>
    </source>
</evidence>
<dbReference type="FunFam" id="3.40.50.300:FF:000287">
    <property type="entry name" value="Multidrug ABC transporter ATP-binding protein"/>
    <property type="match status" value="1"/>
</dbReference>
<dbReference type="InterPro" id="IPR017871">
    <property type="entry name" value="ABC_transporter-like_CS"/>
</dbReference>
<evidence type="ECO:0000256" key="4">
    <source>
        <dbReference type="ARBA" id="ARBA00022741"/>
    </source>
</evidence>
<dbReference type="AlphaFoldDB" id="A0A1H3C6H0"/>
<evidence type="ECO:0000313" key="12">
    <source>
        <dbReference type="Proteomes" id="UP000198534"/>
    </source>
</evidence>
<feature type="transmembrane region" description="Helical" evidence="8">
    <location>
        <begin position="56"/>
        <end position="76"/>
    </location>
</feature>
<dbReference type="InterPro" id="IPR003593">
    <property type="entry name" value="AAA+_ATPase"/>
</dbReference>
<feature type="transmembrane region" description="Helical" evidence="8">
    <location>
        <begin position="138"/>
        <end position="155"/>
    </location>
</feature>
<dbReference type="Pfam" id="PF00005">
    <property type="entry name" value="ABC_tran"/>
    <property type="match status" value="1"/>
</dbReference>
<dbReference type="CDD" id="cd18544">
    <property type="entry name" value="ABC_6TM_TmrA_like"/>
    <property type="match status" value="1"/>
</dbReference>
<keyword evidence="6 8" id="KW-1133">Transmembrane helix</keyword>
<dbReference type="GO" id="GO:0015421">
    <property type="term" value="F:ABC-type oligopeptide transporter activity"/>
    <property type="evidence" value="ECO:0007669"/>
    <property type="project" value="TreeGrafter"/>
</dbReference>
<evidence type="ECO:0000259" key="10">
    <source>
        <dbReference type="PROSITE" id="PS50929"/>
    </source>
</evidence>
<dbReference type="InterPro" id="IPR039421">
    <property type="entry name" value="Type_1_exporter"/>
</dbReference>
<keyword evidence="2" id="KW-0813">Transport</keyword>
<evidence type="ECO:0000256" key="1">
    <source>
        <dbReference type="ARBA" id="ARBA00004651"/>
    </source>
</evidence>
<evidence type="ECO:0000256" key="2">
    <source>
        <dbReference type="ARBA" id="ARBA00022448"/>
    </source>
</evidence>
<dbReference type="CDD" id="cd03254">
    <property type="entry name" value="ABCC_Glucan_exporter_like"/>
    <property type="match status" value="1"/>
</dbReference>
<gene>
    <name evidence="11" type="ORF">SAMN05444487_12032</name>
</gene>
<feature type="domain" description="ABC transmembrane type-1" evidence="10">
    <location>
        <begin position="18"/>
        <end position="303"/>
    </location>
</feature>
<sequence>MITRRLLRYLIPHRKALIGAFFFLFIATAAEMTGPLLIKVFIDDYLVPERFPSTPLIFLGASYLGLHLIAVVLQYLQQYSFYRIALAVIQQLRMDVFGKVQYLGLAFFDRVADGSLVSRITNDTEAIKELFVNVMSTFIKNSVLIIGVVIAMFLLDTKLAMISFILLPLLFGLMQAYRFLSFKVYRVVRETLSEMNARLSESIQGMGVVQAWRQEKRFADEFDEVNEQHVQANVKNMKLNSLLLRPAVDILSIATLIVILTYFGIGVGDSAVQIGVLYAMINLLGRLFEPVNQIMMQLSFLQQAIVSAGRVFELLDEKELAPSKEGEGNPEIQEGRITFEHVTFSYDGKTNVLKDISFVVEPGQTVALVGHTGSGKSTINNLLMRFYSLQQGRITIDGNPLETFVDQELRKQVGLVPQDPFLFVGTIRDNIRQGNDALTDEVVQGAAELVQADSFIEKLPGGMNEPVVERGATFSSGQRQLLAFARTMAQSPKILILDEATAHVDTETEEKIQEALYRMRQGRTTLAIAHRLSTIQDADLILVLHQGEIVERGTHQELLTRQGLYHKMYLLQQGLKEEVNV</sequence>
<dbReference type="SUPFAM" id="SSF90123">
    <property type="entry name" value="ABC transporter transmembrane region"/>
    <property type="match status" value="1"/>
</dbReference>
<dbReference type="PROSITE" id="PS50929">
    <property type="entry name" value="ABC_TM1F"/>
    <property type="match status" value="1"/>
</dbReference>
<dbReference type="InterPro" id="IPR036640">
    <property type="entry name" value="ABC1_TM_sf"/>
</dbReference>
<evidence type="ECO:0000256" key="8">
    <source>
        <dbReference type="SAM" id="Phobius"/>
    </source>
</evidence>
<dbReference type="Pfam" id="PF00664">
    <property type="entry name" value="ABC_membrane"/>
    <property type="match status" value="1"/>
</dbReference>
<dbReference type="SMART" id="SM00382">
    <property type="entry name" value="AAA"/>
    <property type="match status" value="1"/>
</dbReference>
<evidence type="ECO:0000256" key="7">
    <source>
        <dbReference type="ARBA" id="ARBA00023136"/>
    </source>
</evidence>
<evidence type="ECO:0000256" key="3">
    <source>
        <dbReference type="ARBA" id="ARBA00022692"/>
    </source>
</evidence>
<dbReference type="PANTHER" id="PTHR43394:SF1">
    <property type="entry name" value="ATP-BINDING CASSETTE SUB-FAMILY B MEMBER 10, MITOCHONDRIAL"/>
    <property type="match status" value="1"/>
</dbReference>
<dbReference type="GO" id="GO:0005886">
    <property type="term" value="C:plasma membrane"/>
    <property type="evidence" value="ECO:0007669"/>
    <property type="project" value="UniProtKB-SubCell"/>
</dbReference>
<reference evidence="11 12" key="1">
    <citation type="submission" date="2016-10" db="EMBL/GenBank/DDBJ databases">
        <authorList>
            <person name="de Groot N.N."/>
        </authorList>
    </citation>
    <scope>NUCLEOTIDE SEQUENCE [LARGE SCALE GENOMIC DNA]</scope>
    <source>
        <strain evidence="11 12">DSM 45610</strain>
    </source>
</reference>
<keyword evidence="7 8" id="KW-0472">Membrane</keyword>
<dbReference type="Gene3D" id="1.20.1560.10">
    <property type="entry name" value="ABC transporter type 1, transmembrane domain"/>
    <property type="match status" value="1"/>
</dbReference>
<keyword evidence="12" id="KW-1185">Reference proteome</keyword>
<organism evidence="11 12">
    <name type="scientific">Marininema mesophilum</name>
    <dbReference type="NCBI Taxonomy" id="1048340"/>
    <lineage>
        <taxon>Bacteria</taxon>
        <taxon>Bacillati</taxon>
        <taxon>Bacillota</taxon>
        <taxon>Bacilli</taxon>
        <taxon>Bacillales</taxon>
        <taxon>Thermoactinomycetaceae</taxon>
        <taxon>Marininema</taxon>
    </lineage>
</organism>
<dbReference type="PROSITE" id="PS50893">
    <property type="entry name" value="ABC_TRANSPORTER_2"/>
    <property type="match status" value="1"/>
</dbReference>
<evidence type="ECO:0000256" key="5">
    <source>
        <dbReference type="ARBA" id="ARBA00022840"/>
    </source>
</evidence>
<feature type="transmembrane region" description="Helical" evidence="8">
    <location>
        <begin position="242"/>
        <end position="265"/>
    </location>
</feature>
<dbReference type="InterPro" id="IPR011527">
    <property type="entry name" value="ABC1_TM_dom"/>
</dbReference>
<keyword evidence="4" id="KW-0547">Nucleotide-binding</keyword>
<dbReference type="RefSeq" id="WP_091742778.1">
    <property type="nucleotide sequence ID" value="NZ_FNNQ01000020.1"/>
</dbReference>
<dbReference type="InterPro" id="IPR003439">
    <property type="entry name" value="ABC_transporter-like_ATP-bd"/>
</dbReference>
<protein>
    <submittedName>
        <fullName evidence="11">ATP-binding cassette, subfamily B</fullName>
    </submittedName>
</protein>
<dbReference type="Gene3D" id="3.40.50.300">
    <property type="entry name" value="P-loop containing nucleotide triphosphate hydrolases"/>
    <property type="match status" value="1"/>
</dbReference>
<dbReference type="STRING" id="1048340.SAMN05444487_12032"/>
<dbReference type="EMBL" id="FNNQ01000020">
    <property type="protein sequence ID" value="SDX49762.1"/>
    <property type="molecule type" value="Genomic_DNA"/>
</dbReference>
<accession>A0A1H3C6H0</accession>
<feature type="domain" description="ABC transporter" evidence="9">
    <location>
        <begin position="337"/>
        <end position="571"/>
    </location>
</feature>
<comment type="subcellular location">
    <subcellularLocation>
        <location evidence="1">Cell membrane</location>
        <topology evidence="1">Multi-pass membrane protein</topology>
    </subcellularLocation>
</comment>
<dbReference type="PROSITE" id="PS00211">
    <property type="entry name" value="ABC_TRANSPORTER_1"/>
    <property type="match status" value="1"/>
</dbReference>
<dbReference type="PANTHER" id="PTHR43394">
    <property type="entry name" value="ATP-DEPENDENT PERMEASE MDL1, MITOCHONDRIAL"/>
    <property type="match status" value="1"/>
</dbReference>
<dbReference type="GO" id="GO:0005524">
    <property type="term" value="F:ATP binding"/>
    <property type="evidence" value="ECO:0007669"/>
    <property type="project" value="UniProtKB-KW"/>
</dbReference>
<dbReference type="InterPro" id="IPR027417">
    <property type="entry name" value="P-loop_NTPase"/>
</dbReference>
<name>A0A1H3C6H0_9BACL</name>